<evidence type="ECO:0000313" key="1">
    <source>
        <dbReference type="EMBL" id="ABZ70702.1"/>
    </source>
</evidence>
<dbReference type="AlphaFoldDB" id="B0T1E5"/>
<accession>B0T1E5</accession>
<organism evidence="1">
    <name type="scientific">Caulobacter sp. (strain K31)</name>
    <dbReference type="NCBI Taxonomy" id="366602"/>
    <lineage>
        <taxon>Bacteria</taxon>
        <taxon>Pseudomonadati</taxon>
        <taxon>Pseudomonadota</taxon>
        <taxon>Alphaproteobacteria</taxon>
        <taxon>Caulobacterales</taxon>
        <taxon>Caulobacteraceae</taxon>
        <taxon>Caulobacter</taxon>
    </lineage>
</organism>
<dbReference type="EMBL" id="CP000927">
    <property type="protein sequence ID" value="ABZ70702.1"/>
    <property type="molecule type" value="Genomic_DNA"/>
</dbReference>
<dbReference type="STRING" id="366602.Caul_1572"/>
<sequence precursor="true">MKVVIIILVLIVIGFAVAVGVGVARGGQEPSASGAPPTAANGEIDEDALEDWKPPSVAEVMGKLARPFAPKLLKSPVQVSGQAGSGLQSGVAGRYDVDPSKKDMRIARLSLVAGTAALATFKCHGDEKEGQTCEQAVCLCASGKAFDEDDVDDCPDPWRRARTKGDKVICRDGDDASALVVYSGGGVIEVEPVAGAAATVSIR</sequence>
<dbReference type="HOGENOM" id="CLU_1346879_0_0_5"/>
<protein>
    <submittedName>
        <fullName evidence="1">Uncharacterized protein</fullName>
    </submittedName>
</protein>
<name>B0T1E5_CAUSK</name>
<gene>
    <name evidence="1" type="ordered locus">Caul_1572</name>
</gene>
<dbReference type="OrthoDB" id="7188716at2"/>
<dbReference type="KEGG" id="cak:Caul_1572"/>
<proteinExistence type="predicted"/>
<reference evidence="1" key="1">
    <citation type="submission" date="2008-01" db="EMBL/GenBank/DDBJ databases">
        <title>Complete sequence of chromosome of Caulobacter sp. K31.</title>
        <authorList>
            <consortium name="US DOE Joint Genome Institute"/>
            <person name="Copeland A."/>
            <person name="Lucas S."/>
            <person name="Lapidus A."/>
            <person name="Barry K."/>
            <person name="Glavina del Rio T."/>
            <person name="Dalin E."/>
            <person name="Tice H."/>
            <person name="Pitluck S."/>
            <person name="Bruce D."/>
            <person name="Goodwin L."/>
            <person name="Thompson L.S."/>
            <person name="Brettin T."/>
            <person name="Detter J.C."/>
            <person name="Han C."/>
            <person name="Schmutz J."/>
            <person name="Larimer F."/>
            <person name="Land M."/>
            <person name="Hauser L."/>
            <person name="Kyrpides N."/>
            <person name="Kim E."/>
            <person name="Stephens C."/>
            <person name="Richardson P."/>
        </authorList>
    </citation>
    <scope>NUCLEOTIDE SEQUENCE [LARGE SCALE GENOMIC DNA]</scope>
    <source>
        <strain evidence="1">K31</strain>
    </source>
</reference>